<gene>
    <name evidence="8" type="ORF">DBW69_04540</name>
</gene>
<keyword evidence="2" id="KW-0328">Glycosyltransferase</keyword>
<dbReference type="PANTHER" id="PTHR43867">
    <property type="entry name" value="CELLULOSE SYNTHASE CATALYTIC SUBUNIT A [UDP-FORMING]"/>
    <property type="match status" value="1"/>
</dbReference>
<proteinExistence type="predicted"/>
<name>A0A368E0J5_9PROT</name>
<dbReference type="Proteomes" id="UP000252132">
    <property type="component" value="Unassembled WGS sequence"/>
</dbReference>
<reference evidence="8 9" key="1">
    <citation type="journal article" date="2018" name="Microbiome">
        <title>Fine metagenomic profile of the Mediterranean stratified and mixed water columns revealed by assembly and recruitment.</title>
        <authorList>
            <person name="Haro-Moreno J.M."/>
            <person name="Lopez-Perez M."/>
            <person name="De La Torre J.R."/>
            <person name="Picazo A."/>
            <person name="Camacho A."/>
            <person name="Rodriguez-Valera F."/>
        </authorList>
    </citation>
    <scope>NUCLEOTIDE SEQUENCE [LARGE SCALE GENOMIC DNA]</scope>
    <source>
        <strain evidence="8">MED-G55</strain>
    </source>
</reference>
<dbReference type="Gene3D" id="3.90.550.10">
    <property type="entry name" value="Spore Coat Polysaccharide Biosynthesis Protein SpsA, Chain A"/>
    <property type="match status" value="1"/>
</dbReference>
<comment type="subcellular location">
    <subcellularLocation>
        <location evidence="1">Membrane</location>
        <topology evidence="1">Multi-pass membrane protein</topology>
    </subcellularLocation>
</comment>
<evidence type="ECO:0000313" key="8">
    <source>
        <dbReference type="EMBL" id="RCL76985.1"/>
    </source>
</evidence>
<accession>A0A368E0J5</accession>
<keyword evidence="4 7" id="KW-0812">Transmembrane</keyword>
<dbReference type="EMBL" id="QOQF01000014">
    <property type="protein sequence ID" value="RCL76985.1"/>
    <property type="molecule type" value="Genomic_DNA"/>
</dbReference>
<comment type="caution">
    <text evidence="8">The sequence shown here is derived from an EMBL/GenBank/DDBJ whole genome shotgun (WGS) entry which is preliminary data.</text>
</comment>
<evidence type="ECO:0000256" key="1">
    <source>
        <dbReference type="ARBA" id="ARBA00004141"/>
    </source>
</evidence>
<evidence type="ECO:0000256" key="3">
    <source>
        <dbReference type="ARBA" id="ARBA00022679"/>
    </source>
</evidence>
<dbReference type="InterPro" id="IPR029044">
    <property type="entry name" value="Nucleotide-diphossugar_trans"/>
</dbReference>
<dbReference type="SUPFAM" id="SSF53448">
    <property type="entry name" value="Nucleotide-diphospho-sugar transferases"/>
    <property type="match status" value="1"/>
</dbReference>
<evidence type="ECO:0000256" key="4">
    <source>
        <dbReference type="ARBA" id="ARBA00022692"/>
    </source>
</evidence>
<evidence type="ECO:0000256" key="6">
    <source>
        <dbReference type="ARBA" id="ARBA00023136"/>
    </source>
</evidence>
<keyword evidence="3 8" id="KW-0808">Transferase</keyword>
<dbReference type="GO" id="GO:0016020">
    <property type="term" value="C:membrane"/>
    <property type="evidence" value="ECO:0007669"/>
    <property type="project" value="UniProtKB-SubCell"/>
</dbReference>
<feature type="transmembrane region" description="Helical" evidence="7">
    <location>
        <begin position="47"/>
        <end position="64"/>
    </location>
</feature>
<organism evidence="8 9">
    <name type="scientific">PS1 clade bacterium</name>
    <dbReference type="NCBI Taxonomy" id="2175152"/>
    <lineage>
        <taxon>Bacteria</taxon>
        <taxon>Pseudomonadati</taxon>
        <taxon>Pseudomonadota</taxon>
        <taxon>Alphaproteobacteria</taxon>
        <taxon>PS1 clade</taxon>
    </lineage>
</organism>
<feature type="transmembrane region" description="Helical" evidence="7">
    <location>
        <begin position="70"/>
        <end position="90"/>
    </location>
</feature>
<sequence length="482" mass="55366">MQDGFDEPSVPVLKRPNKTNIDIRDVTHALARYAPEESSHQPIPPRLAVVIILIISLLISAIINGNDTPVVLLTLALTAYFPLYFMAIVLDVRTPLTLEFLTDAQLPQYTVIIPLYKEANMVAQITYAMRQINYPSNKIEFFYVVEESDTQTYKALRKALSDALADGTVNEKILVVPDGTPRTKPRACNYALAHASGDLLVIYDAEDIPHRNQLRAAASKFARHEAHNDKSLACLQAPLDISLEKREGFFARQMTLEYLHLFKFILPALDRFNIPLPLGGSSNHFRIAVLREIYGWDSWNVTEDADIGIRMAFRGYATAMISPPTIESPTRGFWDFVKQRTRWQKGHFQTLLVLLRKPLKLITKVGVLGYLGLHLVILIRCFYGLGVWVFIGVFLLNIPDILNPPHYQWQFFVMLINWTMIFFSYFYVCYRENRFDLFKDIFGLFFIWLLAGFITCRALMQLFWSPFVWEKTNHTPVNSGMK</sequence>
<feature type="transmembrane region" description="Helical" evidence="7">
    <location>
        <begin position="411"/>
        <end position="430"/>
    </location>
</feature>
<feature type="transmembrane region" description="Helical" evidence="7">
    <location>
        <begin position="442"/>
        <end position="464"/>
    </location>
</feature>
<keyword evidence="6 7" id="KW-0472">Membrane</keyword>
<protein>
    <submittedName>
        <fullName evidence="8">Glycosyltransferase</fullName>
    </submittedName>
</protein>
<dbReference type="GO" id="GO:0016757">
    <property type="term" value="F:glycosyltransferase activity"/>
    <property type="evidence" value="ECO:0007669"/>
    <property type="project" value="UniProtKB-KW"/>
</dbReference>
<evidence type="ECO:0000313" key="9">
    <source>
        <dbReference type="Proteomes" id="UP000252132"/>
    </source>
</evidence>
<evidence type="ECO:0000256" key="5">
    <source>
        <dbReference type="ARBA" id="ARBA00022989"/>
    </source>
</evidence>
<dbReference type="AlphaFoldDB" id="A0A368E0J5"/>
<feature type="transmembrane region" description="Helical" evidence="7">
    <location>
        <begin position="365"/>
        <end position="391"/>
    </location>
</feature>
<dbReference type="InterPro" id="IPR050321">
    <property type="entry name" value="Glycosyltr_2/OpgH_subfam"/>
</dbReference>
<dbReference type="PANTHER" id="PTHR43867:SF2">
    <property type="entry name" value="CELLULOSE SYNTHASE CATALYTIC SUBUNIT A [UDP-FORMING]"/>
    <property type="match status" value="1"/>
</dbReference>
<evidence type="ECO:0000256" key="7">
    <source>
        <dbReference type="SAM" id="Phobius"/>
    </source>
</evidence>
<evidence type="ECO:0000256" key="2">
    <source>
        <dbReference type="ARBA" id="ARBA00022676"/>
    </source>
</evidence>
<keyword evidence="5 7" id="KW-1133">Transmembrane helix</keyword>
<dbReference type="Pfam" id="PF13641">
    <property type="entry name" value="Glyco_tranf_2_3"/>
    <property type="match status" value="1"/>
</dbReference>